<evidence type="ECO:0000256" key="1">
    <source>
        <dbReference type="SAM" id="Phobius"/>
    </source>
</evidence>
<accession>A0A1M4Z7E2</accession>
<dbReference type="AlphaFoldDB" id="A0A1M4Z7E2"/>
<name>A0A1M4Z7E2_9BACE</name>
<gene>
    <name evidence="2" type="ORF">SAMN05444405_105181</name>
</gene>
<reference evidence="2 3" key="1">
    <citation type="submission" date="2016-11" db="EMBL/GenBank/DDBJ databases">
        <authorList>
            <person name="Jaros S."/>
            <person name="Januszkiewicz K."/>
            <person name="Wedrychowicz H."/>
        </authorList>
    </citation>
    <scope>NUCLEOTIDE SEQUENCE [LARGE SCALE GENOMIC DNA]</scope>
    <source>
        <strain evidence="2 3">DSM 26991</strain>
    </source>
</reference>
<dbReference type="STRING" id="1297750.SAMN05444405_105181"/>
<feature type="transmembrane region" description="Helical" evidence="1">
    <location>
        <begin position="55"/>
        <end position="76"/>
    </location>
</feature>
<evidence type="ECO:0000313" key="2">
    <source>
        <dbReference type="EMBL" id="SHF13516.1"/>
    </source>
</evidence>
<dbReference type="Proteomes" id="UP000184509">
    <property type="component" value="Unassembled WGS sequence"/>
</dbReference>
<keyword evidence="1" id="KW-0472">Membrane</keyword>
<keyword evidence="1" id="KW-1133">Transmembrane helix</keyword>
<dbReference type="RefSeq" id="WP_073400405.1">
    <property type="nucleotide sequence ID" value="NZ_FQTV01000005.1"/>
</dbReference>
<proteinExistence type="predicted"/>
<dbReference type="OrthoDB" id="1035105at2"/>
<sequence length="172" mass="19818">MKEDDLNRLEHSDEVKRIVDTSKVLYDKDKSANTPRSFDSLMKEINRREGTPRKVAISPWWLVAACLIGVLIGWNFPFEDAPKNEKLALNDTVYITEKHTDTIYQQVQVERKAFQRKERREAVSARQMEAQTITPPIVRNEMSLPDLKSIRPATSGRSLAQENFPIHLLVSL</sequence>
<protein>
    <submittedName>
        <fullName evidence="2">Uncharacterized protein</fullName>
    </submittedName>
</protein>
<evidence type="ECO:0000313" key="3">
    <source>
        <dbReference type="Proteomes" id="UP000184509"/>
    </source>
</evidence>
<dbReference type="EMBL" id="FQTV01000005">
    <property type="protein sequence ID" value="SHF13516.1"/>
    <property type="molecule type" value="Genomic_DNA"/>
</dbReference>
<keyword evidence="3" id="KW-1185">Reference proteome</keyword>
<keyword evidence="1" id="KW-0812">Transmembrane</keyword>
<organism evidence="2 3">
    <name type="scientific">Bacteroides luti</name>
    <dbReference type="NCBI Taxonomy" id="1297750"/>
    <lineage>
        <taxon>Bacteria</taxon>
        <taxon>Pseudomonadati</taxon>
        <taxon>Bacteroidota</taxon>
        <taxon>Bacteroidia</taxon>
        <taxon>Bacteroidales</taxon>
        <taxon>Bacteroidaceae</taxon>
        <taxon>Bacteroides</taxon>
    </lineage>
</organism>